<dbReference type="Proteomes" id="UP000008743">
    <property type="component" value="Unassembled WGS sequence"/>
</dbReference>
<dbReference type="STRING" id="595528.A0A0D2X159"/>
<dbReference type="PROSITE" id="PS50088">
    <property type="entry name" value="ANK_REPEAT"/>
    <property type="match status" value="6"/>
</dbReference>
<keyword evidence="5" id="KW-1185">Reference proteome</keyword>
<dbReference type="Gene3D" id="1.25.40.20">
    <property type="entry name" value="Ankyrin repeat-containing domain"/>
    <property type="match status" value="4"/>
</dbReference>
<evidence type="ECO:0000313" key="4">
    <source>
        <dbReference type="EMBL" id="KJE90239.1"/>
    </source>
</evidence>
<dbReference type="OrthoDB" id="194358at2759"/>
<dbReference type="eggNOG" id="KOG4177">
    <property type="taxonomic scope" value="Eukaryota"/>
</dbReference>
<gene>
    <name evidence="4" type="ORF">CAOG_008525</name>
</gene>
<dbReference type="SMART" id="SM00248">
    <property type="entry name" value="ANK"/>
    <property type="match status" value="9"/>
</dbReference>
<accession>A0A0D2X159</accession>
<dbReference type="InterPro" id="IPR002110">
    <property type="entry name" value="Ankyrin_rpt"/>
</dbReference>
<feature type="repeat" description="ANK" evidence="3">
    <location>
        <begin position="335"/>
        <end position="367"/>
    </location>
</feature>
<protein>
    <submittedName>
        <fullName evidence="4">Uncharacterized protein</fullName>
    </submittedName>
</protein>
<feature type="repeat" description="ANK" evidence="3">
    <location>
        <begin position="401"/>
        <end position="435"/>
    </location>
</feature>
<reference evidence="5" key="1">
    <citation type="submission" date="2011-02" db="EMBL/GenBank/DDBJ databases">
        <title>The Genome Sequence of Capsaspora owczarzaki ATCC 30864.</title>
        <authorList>
            <person name="Russ C."/>
            <person name="Cuomo C."/>
            <person name="Burger G."/>
            <person name="Gray M.W."/>
            <person name="Holland P.W.H."/>
            <person name="King N."/>
            <person name="Lang F.B.F."/>
            <person name="Roger A.J."/>
            <person name="Ruiz-Trillo I."/>
            <person name="Young S.K."/>
            <person name="Zeng Q."/>
            <person name="Gargeya S."/>
            <person name="Alvarado L."/>
            <person name="Berlin A."/>
            <person name="Chapman S.B."/>
            <person name="Chen Z."/>
            <person name="Freedman E."/>
            <person name="Gellesch M."/>
            <person name="Goldberg J."/>
            <person name="Griggs A."/>
            <person name="Gujja S."/>
            <person name="Heilman E."/>
            <person name="Heiman D."/>
            <person name="Howarth C."/>
            <person name="Mehta T."/>
            <person name="Neiman D."/>
            <person name="Pearson M."/>
            <person name="Roberts A."/>
            <person name="Saif S."/>
            <person name="Shea T."/>
            <person name="Shenoy N."/>
            <person name="Sisk P."/>
            <person name="Stolte C."/>
            <person name="Sykes S."/>
            <person name="White J."/>
            <person name="Yandava C."/>
            <person name="Haas B."/>
            <person name="Nusbaum C."/>
            <person name="Birren B."/>
        </authorList>
    </citation>
    <scope>NUCLEOTIDE SEQUENCE</scope>
    <source>
        <strain evidence="5">ATCC 30864</strain>
    </source>
</reference>
<dbReference type="PROSITE" id="PS50297">
    <property type="entry name" value="ANK_REP_REGION"/>
    <property type="match status" value="6"/>
</dbReference>
<organism evidence="4 5">
    <name type="scientific">Capsaspora owczarzaki (strain ATCC 30864)</name>
    <dbReference type="NCBI Taxonomy" id="595528"/>
    <lineage>
        <taxon>Eukaryota</taxon>
        <taxon>Filasterea</taxon>
        <taxon>Capsaspora</taxon>
    </lineage>
</organism>
<feature type="repeat" description="ANK" evidence="3">
    <location>
        <begin position="368"/>
        <end position="400"/>
    </location>
</feature>
<dbReference type="PhylomeDB" id="A0A0D2X159"/>
<dbReference type="Pfam" id="PF12796">
    <property type="entry name" value="Ank_2"/>
    <property type="match status" value="3"/>
</dbReference>
<keyword evidence="2 3" id="KW-0040">ANK repeat</keyword>
<dbReference type="Pfam" id="PF13606">
    <property type="entry name" value="Ank_3"/>
    <property type="match status" value="1"/>
</dbReference>
<evidence type="ECO:0000256" key="1">
    <source>
        <dbReference type="ARBA" id="ARBA00022737"/>
    </source>
</evidence>
<feature type="repeat" description="ANK" evidence="3">
    <location>
        <begin position="166"/>
        <end position="198"/>
    </location>
</feature>
<dbReference type="InterPro" id="IPR036770">
    <property type="entry name" value="Ankyrin_rpt-contain_sf"/>
</dbReference>
<dbReference type="AlphaFoldDB" id="A0A0D2X159"/>
<dbReference type="InParanoid" id="A0A0D2X159"/>
<evidence type="ECO:0000256" key="2">
    <source>
        <dbReference type="ARBA" id="ARBA00023043"/>
    </source>
</evidence>
<sequence>MTTPHVRRHRLAPLSGLALIELAQDGRLDELFQLLRDFPPVVNMPSANGETLLHYVCREGRVDIMNRLLDMYEPPSPTLMTMTQGKDARVGDLSHNNHASRQSDTDACRSSDERVVLDWTAATRGRRQTPLACACIQGQAAIVALLRQRCPDTALALERLLQTDSESATPLHLAVGSGSLELCRTILERQCDVGLRRRLPPSADRVVTTEQDTSTNLDASTDQGIATNQGIIAQQGIETASTHRQLAELVETPPATSALPPDLGSLRLKAKSPLHLAASKGFADLIHLLIDYGDDMNEVHIFLRTPLLFATYFGEAACVAALLERGADVQHRDENGSTGMHYAALRSHVDSLSVLIQHGGDVNAQTDEKSTPLHHAAIHSSKPCLELLLENGALPDPVDDLGSTPLMEAVKSPSMRLATLQFLLERGARVNAVDSSMNTVLHHASRLQWMQAVELLHQHGGDMHRRNSLDITPAQLAPLRESGLRVLSLTQLAALSVMRTTSRKQLAAMDWPFNVRELLLLDDILWTNNPCS</sequence>
<dbReference type="SUPFAM" id="SSF48403">
    <property type="entry name" value="Ankyrin repeat"/>
    <property type="match status" value="2"/>
</dbReference>
<evidence type="ECO:0000256" key="3">
    <source>
        <dbReference type="PROSITE-ProRule" id="PRU00023"/>
    </source>
</evidence>
<dbReference type="EMBL" id="KE346361">
    <property type="protein sequence ID" value="KJE90239.1"/>
    <property type="molecule type" value="Genomic_DNA"/>
</dbReference>
<keyword evidence="1" id="KW-0677">Repeat</keyword>
<feature type="repeat" description="ANK" evidence="3">
    <location>
        <begin position="269"/>
        <end position="301"/>
    </location>
</feature>
<evidence type="ECO:0000313" key="5">
    <source>
        <dbReference type="Proteomes" id="UP000008743"/>
    </source>
</evidence>
<dbReference type="PANTHER" id="PTHR24171:SF9">
    <property type="entry name" value="ANKYRIN REPEAT DOMAIN-CONTAINING PROTEIN 39"/>
    <property type="match status" value="1"/>
</dbReference>
<proteinExistence type="predicted"/>
<dbReference type="PRINTS" id="PR01415">
    <property type="entry name" value="ANKYRIN"/>
</dbReference>
<dbReference type="RefSeq" id="XP_011270106.1">
    <property type="nucleotide sequence ID" value="XM_011271804.1"/>
</dbReference>
<feature type="repeat" description="ANK" evidence="3">
    <location>
        <begin position="302"/>
        <end position="334"/>
    </location>
</feature>
<dbReference type="PANTHER" id="PTHR24171">
    <property type="entry name" value="ANKYRIN REPEAT DOMAIN-CONTAINING PROTEIN 39-RELATED"/>
    <property type="match status" value="1"/>
</dbReference>
<name>A0A0D2X159_CAPO3</name>